<dbReference type="EMBL" id="FPKV01000002">
    <property type="protein sequence ID" value="SFZ91678.1"/>
    <property type="molecule type" value="Genomic_DNA"/>
</dbReference>
<dbReference type="RefSeq" id="WP_171946622.1">
    <property type="nucleotide sequence ID" value="NZ_FPKV01000002.1"/>
</dbReference>
<name>A0A1K2IHA3_9FLAO</name>
<keyword evidence="3" id="KW-1185">Reference proteome</keyword>
<dbReference type="AlphaFoldDB" id="A0A1K2IHA3"/>
<dbReference type="Proteomes" id="UP000182544">
    <property type="component" value="Unassembled WGS sequence"/>
</dbReference>
<feature type="signal peptide" evidence="1">
    <location>
        <begin position="1"/>
        <end position="22"/>
    </location>
</feature>
<proteinExistence type="predicted"/>
<reference evidence="2 3" key="1">
    <citation type="submission" date="2016-10" db="EMBL/GenBank/DDBJ databases">
        <authorList>
            <person name="de Groot N.N."/>
        </authorList>
    </citation>
    <scope>NUCLEOTIDE SEQUENCE [LARGE SCALE GENOMIC DNA]</scope>
    <source>
        <strain evidence="2 3">DSM 18180</strain>
    </source>
</reference>
<dbReference type="STRING" id="369401.SAMN05428642_102216"/>
<accession>A0A1K2IHA3</accession>
<sequence length="47" mass="5236">MKTKKYLIAFAIFGGMLFLAQAANQYNLDGQQTAKIEKKPRPVPTHG</sequence>
<gene>
    <name evidence="2" type="ORF">SAMN05428642_102216</name>
</gene>
<feature type="chain" id="PRO_5012837558" evidence="1">
    <location>
        <begin position="23"/>
        <end position="47"/>
    </location>
</feature>
<evidence type="ECO:0000313" key="2">
    <source>
        <dbReference type="EMBL" id="SFZ91678.1"/>
    </source>
</evidence>
<organism evidence="2 3">
    <name type="scientific">Flaviramulus basaltis</name>
    <dbReference type="NCBI Taxonomy" id="369401"/>
    <lineage>
        <taxon>Bacteria</taxon>
        <taxon>Pseudomonadati</taxon>
        <taxon>Bacteroidota</taxon>
        <taxon>Flavobacteriia</taxon>
        <taxon>Flavobacteriales</taxon>
        <taxon>Flavobacteriaceae</taxon>
        <taxon>Flaviramulus</taxon>
    </lineage>
</organism>
<evidence type="ECO:0000313" key="3">
    <source>
        <dbReference type="Proteomes" id="UP000182544"/>
    </source>
</evidence>
<protein>
    <submittedName>
        <fullName evidence="2">Uncharacterized protein</fullName>
    </submittedName>
</protein>
<evidence type="ECO:0000256" key="1">
    <source>
        <dbReference type="SAM" id="SignalP"/>
    </source>
</evidence>
<keyword evidence="1" id="KW-0732">Signal</keyword>